<dbReference type="VEuPathDB" id="PlasmoDB:PY05922"/>
<dbReference type="EMBL" id="LM993668">
    <property type="protein sequence ID" value="VTZ81623.1"/>
    <property type="molecule type" value="Genomic_DNA"/>
</dbReference>
<reference evidence="2" key="3">
    <citation type="submission" date="2014-05" db="EMBL/GenBank/DDBJ databases">
        <authorList>
            <person name="Aslett M.A."/>
            <person name="De Silva N."/>
        </authorList>
    </citation>
    <scope>NUCLEOTIDE SEQUENCE</scope>
    <source>
        <strain evidence="2">17X</strain>
    </source>
</reference>
<dbReference type="VEuPathDB" id="PlasmoDB:PY17X_1431200"/>
<reference evidence="2" key="4">
    <citation type="submission" date="2019-05" db="EMBL/GenBank/DDBJ databases">
        <authorList>
            <consortium name="Pathogen Informatics"/>
        </authorList>
    </citation>
    <scope>NUCLEOTIDE SEQUENCE</scope>
    <source>
        <strain evidence="2">17X</strain>
    </source>
</reference>
<gene>
    <name evidence="2" type="ORF">PY17X_1431200</name>
    <name evidence="1" type="ORF">PYYM_1432900</name>
</gene>
<evidence type="ECO:0000313" key="3">
    <source>
        <dbReference type="Proteomes" id="UP000072874"/>
    </source>
</evidence>
<name>A0A077YB10_PLAYE</name>
<accession>A0A077YB10</accession>
<dbReference type="OMA" id="VNNKFKW"/>
<evidence type="ECO:0000313" key="2">
    <source>
        <dbReference type="EMBL" id="VTZ81623.1"/>
    </source>
</evidence>
<evidence type="ECO:0000313" key="4">
    <source>
        <dbReference type="Proteomes" id="UP000072904"/>
    </source>
</evidence>
<dbReference type="EMBL" id="LK934642">
    <property type="protein sequence ID" value="CDU20660.1"/>
    <property type="molecule type" value="Genomic_DNA"/>
</dbReference>
<dbReference type="VEuPathDB" id="PlasmoDB:PYYM_1432900"/>
<evidence type="ECO:0000313" key="1">
    <source>
        <dbReference type="EMBL" id="CDU20660.1"/>
    </source>
</evidence>
<dbReference type="AlphaFoldDB" id="A0A077YB10"/>
<dbReference type="RefSeq" id="XP_726471.1">
    <property type="nucleotide sequence ID" value="XM_721378.1"/>
</dbReference>
<dbReference type="GeneID" id="3791811"/>
<proteinExistence type="predicted"/>
<organism evidence="1 4">
    <name type="scientific">Plasmodium yoelii</name>
    <dbReference type="NCBI Taxonomy" id="5861"/>
    <lineage>
        <taxon>Eukaryota</taxon>
        <taxon>Sar</taxon>
        <taxon>Alveolata</taxon>
        <taxon>Apicomplexa</taxon>
        <taxon>Aconoidasida</taxon>
        <taxon>Haemosporida</taxon>
        <taxon>Plasmodiidae</taxon>
        <taxon>Plasmodium</taxon>
        <taxon>Plasmodium (Vinckeia)</taxon>
    </lineage>
</organism>
<reference evidence="3 4" key="1">
    <citation type="journal article" date="2014" name="BMC Biol.">
        <title>A comprehensive evaluation of rodent malaria parasite genomes and gene expression.</title>
        <authorList>
            <person name="Otto T.D."/>
            <person name="Bohme U."/>
            <person name="Jackson A.P."/>
            <person name="Hunt M."/>
            <person name="Franke-Fayard B."/>
            <person name="Hoeijmakers W.A."/>
            <person name="Religa A.A."/>
            <person name="Robertson L."/>
            <person name="Sanders M."/>
            <person name="Ogun S.A."/>
            <person name="Cunningham D."/>
            <person name="Erhart A."/>
            <person name="Billker O."/>
            <person name="Khan S.M."/>
            <person name="Stunnenberg H.G."/>
            <person name="Langhorne J."/>
            <person name="Holder A.A."/>
            <person name="Waters A.P."/>
            <person name="Newbold C.I."/>
            <person name="Pain A."/>
            <person name="Berriman M."/>
            <person name="Janse C.J."/>
        </authorList>
    </citation>
    <scope>NUCLEOTIDE SEQUENCE [LARGE SCALE GENOMIC DNA]</scope>
    <source>
        <strain evidence="2 3">17X</strain>
        <strain evidence="1 4">YM</strain>
    </source>
</reference>
<dbReference type="OrthoDB" id="329332at2759"/>
<dbReference type="Proteomes" id="UP000072904">
    <property type="component" value="Chromosome 14"/>
</dbReference>
<sequence>MNDNIDKLITTLMSETNNTFEGTGINNGNNTEEKNLQFMENEEKHFLDDDILKTLGKNNFFKYTEYSLSSLYISENNMPINDDPNFQKLLKVMTKASDVNNKFKWVDYYYKHSVREDENILNPQSQNQDYIFREYIEPNHLKKLSLLRKYEQGAILKSSEKNKVNVKIVSEFIVHDTYATIIKSVGYHLNHKLFTEAQIFHNKYGNSNHIVILVLRHYKDQNFSIPLYNDRVLVQIKSYLSDNKYSDITQKNLLNYAKIFNPYILLRKVDYSFVEQIKEKMSYAI</sequence>
<dbReference type="VEuPathDB" id="PlasmoDB:Py17XNL_001401153"/>
<protein>
    <submittedName>
        <fullName evidence="2">Mediator of RNA polymerase II transcription subunit 18, putative</fullName>
    </submittedName>
</protein>
<dbReference type="KEGG" id="pyo:PY17X_1431200"/>
<dbReference type="Proteomes" id="UP000072874">
    <property type="component" value="Chromosome 14"/>
</dbReference>
<reference evidence="1" key="2">
    <citation type="submission" date="2014-05" db="EMBL/GenBank/DDBJ databases">
        <authorList>
            <person name="Aslett A.Martin."/>
            <person name="De Silva Nishadi"/>
        </authorList>
    </citation>
    <scope>NUCLEOTIDE SEQUENCE</scope>
    <source>
        <strain evidence="1">YM</strain>
    </source>
</reference>